<dbReference type="KEGG" id="pcw:110217071"/>
<dbReference type="Pfam" id="PF13908">
    <property type="entry name" value="Shisa_N"/>
    <property type="match status" value="1"/>
</dbReference>
<dbReference type="InParanoid" id="A0A6P5LDW3"/>
<accession>A0A6P5LDW3</accession>
<reference evidence="3" key="1">
    <citation type="submission" date="2025-08" db="UniProtKB">
        <authorList>
            <consortium name="RefSeq"/>
        </authorList>
    </citation>
    <scope>IDENTIFICATION</scope>
    <source>
        <tissue evidence="3">Spleen</tissue>
    </source>
</reference>
<sequence length="240" mass="26213">MGRGGGIAPPAKGEGCGFLESCPAFCCGNCIFKFCCSDVLKKIDDNILCPGERSIKWEEKDKKMTFDFDHSPPPGGGEERRCRLPKGKIIGSASACSRDKDGFRDIRGHWSNHLCAHCGHHHPLFNVFLLLFVQDVPKAQTCGDNHVDYCGPLCIPTAARCATWLPWGHVPRLPTYACPAWDASCALSNAVPTTLPCPAYWTSCLPRDSVCRCWSAIPNQPTSIQPCIHGASKDCLLSCF</sequence>
<name>A0A6P5LDW3_PHACI</name>
<dbReference type="GeneID" id="110217071"/>
<dbReference type="Proteomes" id="UP000515140">
    <property type="component" value="Unplaced"/>
</dbReference>
<evidence type="ECO:0000313" key="2">
    <source>
        <dbReference type="Proteomes" id="UP000515140"/>
    </source>
</evidence>
<dbReference type="CTD" id="51246"/>
<proteinExistence type="predicted"/>
<dbReference type="RefSeq" id="XP_020854879.1">
    <property type="nucleotide sequence ID" value="XM_020999220.1"/>
</dbReference>
<evidence type="ECO:0000313" key="3">
    <source>
        <dbReference type="RefSeq" id="XP_020854879.1"/>
    </source>
</evidence>
<feature type="domain" description="Shisa N-terminal" evidence="1">
    <location>
        <begin position="21"/>
        <end position="46"/>
    </location>
</feature>
<organism evidence="2 3">
    <name type="scientific">Phascolarctos cinereus</name>
    <name type="common">Koala</name>
    <dbReference type="NCBI Taxonomy" id="38626"/>
    <lineage>
        <taxon>Eukaryota</taxon>
        <taxon>Metazoa</taxon>
        <taxon>Chordata</taxon>
        <taxon>Craniata</taxon>
        <taxon>Vertebrata</taxon>
        <taxon>Euteleostomi</taxon>
        <taxon>Mammalia</taxon>
        <taxon>Metatheria</taxon>
        <taxon>Diprotodontia</taxon>
        <taxon>Phascolarctidae</taxon>
        <taxon>Phascolarctos</taxon>
    </lineage>
</organism>
<protein>
    <submittedName>
        <fullName evidence="3">Protein shisa-5 isoform X1</fullName>
    </submittedName>
</protein>
<gene>
    <name evidence="3" type="primary">SHISA5</name>
</gene>
<dbReference type="InterPro" id="IPR053891">
    <property type="entry name" value="Shisa_N"/>
</dbReference>
<dbReference type="AlphaFoldDB" id="A0A6P5LDW3"/>
<evidence type="ECO:0000259" key="1">
    <source>
        <dbReference type="Pfam" id="PF13908"/>
    </source>
</evidence>
<keyword evidence="2" id="KW-1185">Reference proteome</keyword>